<reference evidence="3 4" key="1">
    <citation type="submission" date="2018-12" db="EMBL/GenBank/DDBJ databases">
        <title>three novel Halomonas strain isolated from plants.</title>
        <authorList>
            <person name="Sun C."/>
        </authorList>
    </citation>
    <scope>NUCLEOTIDE SEQUENCE [LARGE SCALE GENOMIC DNA]</scope>
    <source>
        <strain evidence="3 4">JCM 18142</strain>
    </source>
</reference>
<accession>A0A3S0Z0W7</accession>
<evidence type="ECO:0000313" key="4">
    <source>
        <dbReference type="Proteomes" id="UP000287023"/>
    </source>
</evidence>
<feature type="chain" id="PRO_5018773625" evidence="2">
    <location>
        <begin position="26"/>
        <end position="136"/>
    </location>
</feature>
<feature type="signal peptide" evidence="2">
    <location>
        <begin position="1"/>
        <end position="25"/>
    </location>
</feature>
<sequence>MNKHIVKIGIITLLAGMVLPSVASADEALCQHKAAEIQQQLEHARAQNNLHRIEGLERALKAIEDDCTNVGVLNEATDEVKASLQEVQERQAEFEEALSEGDEDDIRKRRIKLEEATLELEEHTQQLNALHGQLIQ</sequence>
<proteinExistence type="predicted"/>
<evidence type="ECO:0000313" key="3">
    <source>
        <dbReference type="EMBL" id="RUR34205.1"/>
    </source>
</evidence>
<evidence type="ECO:0000256" key="2">
    <source>
        <dbReference type="SAM" id="SignalP"/>
    </source>
</evidence>
<dbReference type="EMBL" id="RZHF01000004">
    <property type="protein sequence ID" value="RUR34205.1"/>
    <property type="molecule type" value="Genomic_DNA"/>
</dbReference>
<evidence type="ECO:0000256" key="1">
    <source>
        <dbReference type="SAM" id="Coils"/>
    </source>
</evidence>
<dbReference type="OrthoDB" id="8689941at2"/>
<gene>
    <name evidence="3" type="ORF">ELY38_00970</name>
</gene>
<feature type="coiled-coil region" evidence="1">
    <location>
        <begin position="34"/>
        <end position="133"/>
    </location>
</feature>
<dbReference type="InterPro" id="IPR009468">
    <property type="entry name" value="DUF1090"/>
</dbReference>
<keyword evidence="4" id="KW-1185">Reference proteome</keyword>
<dbReference type="Pfam" id="PF06476">
    <property type="entry name" value="DUF1090"/>
    <property type="match status" value="1"/>
</dbReference>
<name>A0A3S0Z0W7_9GAMM</name>
<comment type="caution">
    <text evidence="3">The sequence shown here is derived from an EMBL/GenBank/DDBJ whole genome shotgun (WGS) entry which is preliminary data.</text>
</comment>
<dbReference type="AlphaFoldDB" id="A0A3S0Z0W7"/>
<keyword evidence="1" id="KW-0175">Coiled coil</keyword>
<keyword evidence="2" id="KW-0732">Signal</keyword>
<dbReference type="RefSeq" id="WP_127059658.1">
    <property type="nucleotide sequence ID" value="NZ_RZHF01000004.1"/>
</dbReference>
<dbReference type="Proteomes" id="UP000287023">
    <property type="component" value="Unassembled WGS sequence"/>
</dbReference>
<organism evidence="3 4">
    <name type="scientific">Vreelandella nanhaiensis</name>
    <dbReference type="NCBI Taxonomy" id="1258546"/>
    <lineage>
        <taxon>Bacteria</taxon>
        <taxon>Pseudomonadati</taxon>
        <taxon>Pseudomonadota</taxon>
        <taxon>Gammaproteobacteria</taxon>
        <taxon>Oceanospirillales</taxon>
        <taxon>Halomonadaceae</taxon>
        <taxon>Vreelandella</taxon>
    </lineage>
</organism>
<protein>
    <submittedName>
        <fullName evidence="3">DUF1090 domain-containing protein</fullName>
    </submittedName>
</protein>